<comment type="subcellular location">
    <subcellularLocation>
        <location evidence="1">Cell outer membrane</location>
    </subcellularLocation>
</comment>
<protein>
    <submittedName>
        <fullName evidence="8">TolC family protein</fullName>
    </submittedName>
</protein>
<evidence type="ECO:0000256" key="7">
    <source>
        <dbReference type="ARBA" id="ARBA00023237"/>
    </source>
</evidence>
<dbReference type="GO" id="GO:0015288">
    <property type="term" value="F:porin activity"/>
    <property type="evidence" value="ECO:0007669"/>
    <property type="project" value="TreeGrafter"/>
</dbReference>
<dbReference type="InterPro" id="IPR003423">
    <property type="entry name" value="OMP_efflux"/>
</dbReference>
<evidence type="ECO:0000256" key="4">
    <source>
        <dbReference type="ARBA" id="ARBA00022452"/>
    </source>
</evidence>
<evidence type="ECO:0000256" key="1">
    <source>
        <dbReference type="ARBA" id="ARBA00004442"/>
    </source>
</evidence>
<gene>
    <name evidence="8" type="ORF">FRY74_04120</name>
</gene>
<keyword evidence="7" id="KW-0998">Cell outer membrane</keyword>
<keyword evidence="6" id="KW-0472">Membrane</keyword>
<name>A0A5C6RV46_9FLAO</name>
<dbReference type="EMBL" id="VOOS01000002">
    <property type="protein sequence ID" value="TXB65759.1"/>
    <property type="molecule type" value="Genomic_DNA"/>
</dbReference>
<dbReference type="PANTHER" id="PTHR30026:SF20">
    <property type="entry name" value="OUTER MEMBRANE PROTEIN TOLC"/>
    <property type="match status" value="1"/>
</dbReference>
<comment type="similarity">
    <text evidence="2">Belongs to the outer membrane factor (OMF) (TC 1.B.17) family.</text>
</comment>
<dbReference type="Proteomes" id="UP000321721">
    <property type="component" value="Unassembled WGS sequence"/>
</dbReference>
<keyword evidence="5" id="KW-0812">Transmembrane</keyword>
<dbReference type="SUPFAM" id="SSF56954">
    <property type="entry name" value="Outer membrane efflux proteins (OEP)"/>
    <property type="match status" value="1"/>
</dbReference>
<evidence type="ECO:0000256" key="2">
    <source>
        <dbReference type="ARBA" id="ARBA00007613"/>
    </source>
</evidence>
<reference evidence="8 9" key="1">
    <citation type="submission" date="2019-08" db="EMBL/GenBank/DDBJ databases">
        <title>Genome of Vicingus serpentipes NCIMB 15042.</title>
        <authorList>
            <person name="Bowman J.P."/>
        </authorList>
    </citation>
    <scope>NUCLEOTIDE SEQUENCE [LARGE SCALE GENOMIC DNA]</scope>
    <source>
        <strain evidence="8 9">NCIMB 15042</strain>
    </source>
</reference>
<dbReference type="RefSeq" id="WP_147098916.1">
    <property type="nucleotide sequence ID" value="NZ_VOOS01000002.1"/>
</dbReference>
<proteinExistence type="inferred from homology"/>
<dbReference type="PANTHER" id="PTHR30026">
    <property type="entry name" value="OUTER MEMBRANE PROTEIN TOLC"/>
    <property type="match status" value="1"/>
</dbReference>
<evidence type="ECO:0000313" key="8">
    <source>
        <dbReference type="EMBL" id="TXB65759.1"/>
    </source>
</evidence>
<dbReference type="OrthoDB" id="9811587at2"/>
<keyword evidence="3" id="KW-0813">Transport</keyword>
<sequence length="441" mass="49139">MKYLSLIITLFFIGNVKSQETKIWTLQECVNYAIENNLSVKQSELDKNIAAQDVVAAKWSFAPNLNANASHNYNFGSSITASGARASADFQSNTIGVNSSVNLFNGFANIHTLKQSKISVEAQEAALTKMKNDISLNVVNGYLQVLFAKEQVKVAQSQVTISETQVARIEELVNAGSLAEGDLFNIKSTLATDQQNLVVAENTQAMATLRLAQLLQLKEASIEVQDVNIAISDQSILGNDVMDIYNKANASFPEIKLAELNIESAEKGVKIAKSNFYPSLTLNMGMNTIYQHRQGTPDFFTFSEQLDQNLGKSVGVSLNVPIFNRYQFRTNVNKSKINYLRTEYLLETERLRLRETIQTAYTDAKASSKSYDASKISVEAQTKAFNYADERYKAGAINSFDFNQTKNNLLNAQSQLIRSKYDYVFKLKVLEFYSGVPIVIE</sequence>
<dbReference type="AlphaFoldDB" id="A0A5C6RV46"/>
<evidence type="ECO:0000256" key="6">
    <source>
        <dbReference type="ARBA" id="ARBA00023136"/>
    </source>
</evidence>
<comment type="caution">
    <text evidence="8">The sequence shown here is derived from an EMBL/GenBank/DDBJ whole genome shotgun (WGS) entry which is preliminary data.</text>
</comment>
<evidence type="ECO:0000313" key="9">
    <source>
        <dbReference type="Proteomes" id="UP000321721"/>
    </source>
</evidence>
<dbReference type="GO" id="GO:0015562">
    <property type="term" value="F:efflux transmembrane transporter activity"/>
    <property type="evidence" value="ECO:0007669"/>
    <property type="project" value="InterPro"/>
</dbReference>
<accession>A0A5C6RV46</accession>
<dbReference type="Pfam" id="PF02321">
    <property type="entry name" value="OEP"/>
    <property type="match status" value="2"/>
</dbReference>
<keyword evidence="9" id="KW-1185">Reference proteome</keyword>
<evidence type="ECO:0000256" key="3">
    <source>
        <dbReference type="ARBA" id="ARBA00022448"/>
    </source>
</evidence>
<evidence type="ECO:0000256" key="5">
    <source>
        <dbReference type="ARBA" id="ARBA00022692"/>
    </source>
</evidence>
<organism evidence="8 9">
    <name type="scientific">Vicingus serpentipes</name>
    <dbReference type="NCBI Taxonomy" id="1926625"/>
    <lineage>
        <taxon>Bacteria</taxon>
        <taxon>Pseudomonadati</taxon>
        <taxon>Bacteroidota</taxon>
        <taxon>Flavobacteriia</taxon>
        <taxon>Flavobacteriales</taxon>
        <taxon>Vicingaceae</taxon>
        <taxon>Vicingus</taxon>
    </lineage>
</organism>
<dbReference type="Gene3D" id="1.20.1600.10">
    <property type="entry name" value="Outer membrane efflux proteins (OEP)"/>
    <property type="match status" value="1"/>
</dbReference>
<dbReference type="InterPro" id="IPR051906">
    <property type="entry name" value="TolC-like"/>
</dbReference>
<dbReference type="GO" id="GO:1990281">
    <property type="term" value="C:efflux pump complex"/>
    <property type="evidence" value="ECO:0007669"/>
    <property type="project" value="TreeGrafter"/>
</dbReference>
<keyword evidence="4" id="KW-1134">Transmembrane beta strand</keyword>
<dbReference type="GO" id="GO:0009279">
    <property type="term" value="C:cell outer membrane"/>
    <property type="evidence" value="ECO:0007669"/>
    <property type="project" value="UniProtKB-SubCell"/>
</dbReference>